<dbReference type="Pfam" id="PF07730">
    <property type="entry name" value="HisKA_3"/>
    <property type="match status" value="1"/>
</dbReference>
<dbReference type="GO" id="GO:0016020">
    <property type="term" value="C:membrane"/>
    <property type="evidence" value="ECO:0007669"/>
    <property type="project" value="InterPro"/>
</dbReference>
<dbReference type="AlphaFoldDB" id="F6ESD6"/>
<dbReference type="Gene3D" id="1.20.5.1930">
    <property type="match status" value="1"/>
</dbReference>
<dbReference type="PANTHER" id="PTHR24421:SF10">
    <property type="entry name" value="NITRATE_NITRITE SENSOR PROTEIN NARQ"/>
    <property type="match status" value="1"/>
</dbReference>
<dbReference type="EMBL" id="CP002788">
    <property type="protein sequence ID" value="AEF43057.1"/>
    <property type="molecule type" value="Genomic_DNA"/>
</dbReference>
<feature type="region of interest" description="Disordered" evidence="9">
    <location>
        <begin position="1"/>
        <end position="25"/>
    </location>
</feature>
<feature type="domain" description="Histidine kinase/HSP90-like ATPase" evidence="11">
    <location>
        <begin position="342"/>
        <end position="429"/>
    </location>
</feature>
<dbReference type="EC" id="2.7.13.3" evidence="2"/>
<dbReference type="HOGENOM" id="CLU_000445_20_1_11"/>
<feature type="transmembrane region" description="Helical" evidence="10">
    <location>
        <begin position="66"/>
        <end position="88"/>
    </location>
</feature>
<evidence type="ECO:0000256" key="4">
    <source>
        <dbReference type="ARBA" id="ARBA00022679"/>
    </source>
</evidence>
<dbReference type="GO" id="GO:0046983">
    <property type="term" value="F:protein dimerization activity"/>
    <property type="evidence" value="ECO:0007669"/>
    <property type="project" value="InterPro"/>
</dbReference>
<geneLocation type="plasmid" evidence="13 14">
    <name>pAS9A-2</name>
</geneLocation>
<evidence type="ECO:0000259" key="12">
    <source>
        <dbReference type="Pfam" id="PF07730"/>
    </source>
</evidence>
<evidence type="ECO:0000256" key="2">
    <source>
        <dbReference type="ARBA" id="ARBA00012438"/>
    </source>
</evidence>
<keyword evidence="13" id="KW-0614">Plasmid</keyword>
<keyword evidence="5" id="KW-0547">Nucleotide-binding</keyword>
<protein>
    <recommendedName>
        <fullName evidence="2">histidine kinase</fullName>
        <ecNumber evidence="2">2.7.13.3</ecNumber>
    </recommendedName>
</protein>
<feature type="domain" description="Signal transduction histidine kinase subgroup 3 dimerisation and phosphoacceptor" evidence="12">
    <location>
        <begin position="232"/>
        <end position="295"/>
    </location>
</feature>
<keyword evidence="10" id="KW-1133">Transmembrane helix</keyword>
<evidence type="ECO:0000259" key="11">
    <source>
        <dbReference type="Pfam" id="PF02518"/>
    </source>
</evidence>
<comment type="catalytic activity">
    <reaction evidence="1">
        <text>ATP + protein L-histidine = ADP + protein N-phospho-L-histidine.</text>
        <dbReference type="EC" id="2.7.13.3"/>
    </reaction>
</comment>
<dbReference type="Proteomes" id="UP000009235">
    <property type="component" value="Plasmid pAS9A-2"/>
</dbReference>
<keyword evidence="6 13" id="KW-0418">Kinase</keyword>
<evidence type="ECO:0000313" key="13">
    <source>
        <dbReference type="EMBL" id="AEF43057.1"/>
    </source>
</evidence>
<evidence type="ECO:0000256" key="7">
    <source>
        <dbReference type="ARBA" id="ARBA00022840"/>
    </source>
</evidence>
<evidence type="ECO:0000256" key="9">
    <source>
        <dbReference type="SAM" id="MobiDB-lite"/>
    </source>
</evidence>
<keyword evidence="10" id="KW-0472">Membrane</keyword>
<evidence type="ECO:0000256" key="10">
    <source>
        <dbReference type="SAM" id="Phobius"/>
    </source>
</evidence>
<dbReference type="InterPro" id="IPR011712">
    <property type="entry name" value="Sig_transdc_His_kin_sub3_dim/P"/>
</dbReference>
<keyword evidence="3" id="KW-0597">Phosphoprotein</keyword>
<dbReference type="InterPro" id="IPR050482">
    <property type="entry name" value="Sensor_HK_TwoCompSys"/>
</dbReference>
<feature type="transmembrane region" description="Helical" evidence="10">
    <location>
        <begin position="95"/>
        <end position="111"/>
    </location>
</feature>
<dbReference type="Gene3D" id="3.30.565.10">
    <property type="entry name" value="Histidine kinase-like ATPase, C-terminal domain"/>
    <property type="match status" value="1"/>
</dbReference>
<dbReference type="GO" id="GO:0000155">
    <property type="term" value="F:phosphorelay sensor kinase activity"/>
    <property type="evidence" value="ECO:0007669"/>
    <property type="project" value="InterPro"/>
</dbReference>
<organism evidence="13 14">
    <name type="scientific">Hoyosella subflava (strain DSM 45089 / JCM 17490 / NBRC 109087 / DQS3-9A1)</name>
    <name type="common">Amycolicicoccus subflavus</name>
    <dbReference type="NCBI Taxonomy" id="443218"/>
    <lineage>
        <taxon>Bacteria</taxon>
        <taxon>Bacillati</taxon>
        <taxon>Actinomycetota</taxon>
        <taxon>Actinomycetes</taxon>
        <taxon>Mycobacteriales</taxon>
        <taxon>Hoyosellaceae</taxon>
        <taxon>Hoyosella</taxon>
    </lineage>
</organism>
<dbReference type="GO" id="GO:0005524">
    <property type="term" value="F:ATP binding"/>
    <property type="evidence" value="ECO:0007669"/>
    <property type="project" value="UniProtKB-KW"/>
</dbReference>
<feature type="region of interest" description="Disordered" evidence="9">
    <location>
        <begin position="412"/>
        <end position="435"/>
    </location>
</feature>
<gene>
    <name evidence="13" type="ordered locus">AS9A_P20013</name>
</gene>
<dbReference type="SUPFAM" id="SSF55874">
    <property type="entry name" value="ATPase domain of HSP90 chaperone/DNA topoisomerase II/histidine kinase"/>
    <property type="match status" value="1"/>
</dbReference>
<sequence length="435" mass="46227">MSTPSSASLTAQEPPPTGPVTDPQHPLADNLLRGYTAAAAGIASGVLLYVLAMIPELSGDAGRRFLSSPGTQILAIILIGAMTGMAALRTRFPEWMFLATITATVLLMIVLDDRSLGASVLYWFAIAWLAASVSGSRMAWLLLTGMIADLATGFTLGAGATHSTESYTQLQVGEVGQMLIAPAVNILVSYGVFILAGKLIARHQRLKQDSTRRIAALDGEREQRIREAVLREREDMARELHDVAAHDVAGMLIQARAADKVFDNHPGQARELLTDIISQGERTLTSLRQVVGILRLHDAHHDQPRPSLAHLADLAEAARQHGITTALTIDGDLTSLDNAVQLSCYRIVQESLANIRQHAPASTATLTVTRTPAGVCIMITNTASTHTPEPGGNGYGIAGMRERAEMLGGTLTSEPGHHGGWTVTASIPATGRISG</sequence>
<evidence type="ECO:0000256" key="6">
    <source>
        <dbReference type="ARBA" id="ARBA00022777"/>
    </source>
</evidence>
<feature type="compositionally biased region" description="Polar residues" evidence="9">
    <location>
        <begin position="1"/>
        <end position="11"/>
    </location>
</feature>
<evidence type="ECO:0000256" key="1">
    <source>
        <dbReference type="ARBA" id="ARBA00000085"/>
    </source>
</evidence>
<dbReference type="Pfam" id="PF02518">
    <property type="entry name" value="HATPase_c"/>
    <property type="match status" value="1"/>
</dbReference>
<evidence type="ECO:0000313" key="14">
    <source>
        <dbReference type="Proteomes" id="UP000009235"/>
    </source>
</evidence>
<dbReference type="KEGG" id="asd:AS9A_P20013"/>
<dbReference type="PANTHER" id="PTHR24421">
    <property type="entry name" value="NITRATE/NITRITE SENSOR PROTEIN NARX-RELATED"/>
    <property type="match status" value="1"/>
</dbReference>
<keyword evidence="10" id="KW-0812">Transmembrane</keyword>
<evidence type="ECO:0000256" key="8">
    <source>
        <dbReference type="ARBA" id="ARBA00023012"/>
    </source>
</evidence>
<dbReference type="InterPro" id="IPR036890">
    <property type="entry name" value="HATPase_C_sf"/>
</dbReference>
<feature type="transmembrane region" description="Helical" evidence="10">
    <location>
        <begin position="34"/>
        <end position="54"/>
    </location>
</feature>
<dbReference type="CDD" id="cd16917">
    <property type="entry name" value="HATPase_UhpB-NarQ-NarX-like"/>
    <property type="match status" value="1"/>
</dbReference>
<name>F6ESD6_HOYSD</name>
<evidence type="ECO:0000256" key="3">
    <source>
        <dbReference type="ARBA" id="ARBA00022553"/>
    </source>
</evidence>
<reference evidence="13 14" key="1">
    <citation type="journal article" date="2011" name="J. Bacteriol.">
        <title>Complete genome sequence of Amycolicicoccus subflavus DQS3-9A1T, an actinomycete isolated from crude oil-polluted soil.</title>
        <authorList>
            <person name="Cai M."/>
            <person name="Chen W.M."/>
            <person name="Nie Y."/>
            <person name="Chi C.Q."/>
            <person name="Wang Y.N."/>
            <person name="Tang Y.Q."/>
            <person name="Li G.Y."/>
            <person name="Wu X.L."/>
        </authorList>
    </citation>
    <scope>NUCLEOTIDE SEQUENCE [LARGE SCALE GENOMIC DNA]</scope>
    <source>
        <strain evidence="14">DSM 45089 / DQS3-9A1</strain>
        <plasmid evidence="13 14">pAS9A-2</plasmid>
    </source>
</reference>
<feature type="transmembrane region" description="Helical" evidence="10">
    <location>
        <begin position="179"/>
        <end position="201"/>
    </location>
</feature>
<accession>F6ESD6</accession>
<feature type="transmembrane region" description="Helical" evidence="10">
    <location>
        <begin position="117"/>
        <end position="133"/>
    </location>
</feature>
<dbReference type="InterPro" id="IPR003594">
    <property type="entry name" value="HATPase_dom"/>
</dbReference>
<keyword evidence="14" id="KW-1185">Reference proteome</keyword>
<evidence type="ECO:0000256" key="5">
    <source>
        <dbReference type="ARBA" id="ARBA00022741"/>
    </source>
</evidence>
<keyword evidence="8" id="KW-0902">Two-component regulatory system</keyword>
<keyword evidence="7" id="KW-0067">ATP-binding</keyword>
<keyword evidence="4" id="KW-0808">Transferase</keyword>
<proteinExistence type="predicted"/>